<feature type="compositionally biased region" description="Basic residues" evidence="1">
    <location>
        <begin position="211"/>
        <end position="221"/>
    </location>
</feature>
<sequence length="330" mass="37593">MSGLKVPTITEDDLRTFHLSQFGHPLPQTSLAADPSHFFAQNYEDEEGDDGDGEEYDGQNEEDDGLGHYPDGTKRTLTDEQIAIFRHTEIQTLLRERRRRRAAEATGGSPQAGEPCQAEIKSVSRSERKTIDDHQFDFRTEEKSSLEQNDQLEFEPQPQPNAPPVEADVVTGADGSCTANSRNTIPEAKDAGNTTRRIPRYQGMNVSQRKNMNRRRKHRKKMREERRMHQKNEAKTPRRIAREKDEQHLGGAQLDYDNVDAYNFEKDGEAEQADINGEDDSNHESEGAIDEECESGELNKSRTALELAHEQPSKVFVWPQIRLETAQLEY</sequence>
<evidence type="ECO:0000313" key="2">
    <source>
        <dbReference type="EMBL" id="KAF2234463.1"/>
    </source>
</evidence>
<dbReference type="AlphaFoldDB" id="A0A6A6HAA2"/>
<feature type="compositionally biased region" description="Basic and acidic residues" evidence="1">
    <location>
        <begin position="222"/>
        <end position="248"/>
    </location>
</feature>
<dbReference type="PANTHER" id="PTHR40642:SF1">
    <property type="entry name" value="YALI0F31295P"/>
    <property type="match status" value="1"/>
</dbReference>
<evidence type="ECO:0000256" key="1">
    <source>
        <dbReference type="SAM" id="MobiDB-lite"/>
    </source>
</evidence>
<proteinExistence type="predicted"/>
<gene>
    <name evidence="2" type="ORF">EV356DRAFT_515112</name>
</gene>
<name>A0A6A6HAA2_VIRVR</name>
<dbReference type="PANTHER" id="PTHR40642">
    <property type="entry name" value="YALI0F31295P"/>
    <property type="match status" value="1"/>
</dbReference>
<keyword evidence="3" id="KW-1185">Reference proteome</keyword>
<accession>A0A6A6HAA2</accession>
<organism evidence="2 3">
    <name type="scientific">Viridothelium virens</name>
    <name type="common">Speckled blister lichen</name>
    <name type="synonym">Trypethelium virens</name>
    <dbReference type="NCBI Taxonomy" id="1048519"/>
    <lineage>
        <taxon>Eukaryota</taxon>
        <taxon>Fungi</taxon>
        <taxon>Dikarya</taxon>
        <taxon>Ascomycota</taxon>
        <taxon>Pezizomycotina</taxon>
        <taxon>Dothideomycetes</taxon>
        <taxon>Dothideomycetes incertae sedis</taxon>
        <taxon>Trypetheliales</taxon>
        <taxon>Trypetheliaceae</taxon>
        <taxon>Viridothelium</taxon>
    </lineage>
</organism>
<dbReference type="EMBL" id="ML991798">
    <property type="protein sequence ID" value="KAF2234463.1"/>
    <property type="molecule type" value="Genomic_DNA"/>
</dbReference>
<protein>
    <submittedName>
        <fullName evidence="2">Uncharacterized protein</fullName>
    </submittedName>
</protein>
<feature type="compositionally biased region" description="Basic and acidic residues" evidence="1">
    <location>
        <begin position="122"/>
        <end position="145"/>
    </location>
</feature>
<feature type="compositionally biased region" description="Acidic residues" evidence="1">
    <location>
        <begin position="43"/>
        <end position="64"/>
    </location>
</feature>
<feature type="compositionally biased region" description="Acidic residues" evidence="1">
    <location>
        <begin position="270"/>
        <end position="279"/>
    </location>
</feature>
<dbReference type="InterPro" id="IPR024526">
    <property type="entry name" value="DUF3807"/>
</dbReference>
<dbReference type="OrthoDB" id="5422320at2759"/>
<reference evidence="2" key="1">
    <citation type="journal article" date="2020" name="Stud. Mycol.">
        <title>101 Dothideomycetes genomes: a test case for predicting lifestyles and emergence of pathogens.</title>
        <authorList>
            <person name="Haridas S."/>
            <person name="Albert R."/>
            <person name="Binder M."/>
            <person name="Bloem J."/>
            <person name="Labutti K."/>
            <person name="Salamov A."/>
            <person name="Andreopoulos B."/>
            <person name="Baker S."/>
            <person name="Barry K."/>
            <person name="Bills G."/>
            <person name="Bluhm B."/>
            <person name="Cannon C."/>
            <person name="Castanera R."/>
            <person name="Culley D."/>
            <person name="Daum C."/>
            <person name="Ezra D."/>
            <person name="Gonzalez J."/>
            <person name="Henrissat B."/>
            <person name="Kuo A."/>
            <person name="Liang C."/>
            <person name="Lipzen A."/>
            <person name="Lutzoni F."/>
            <person name="Magnuson J."/>
            <person name="Mondo S."/>
            <person name="Nolan M."/>
            <person name="Ohm R."/>
            <person name="Pangilinan J."/>
            <person name="Park H.-J."/>
            <person name="Ramirez L."/>
            <person name="Alfaro M."/>
            <person name="Sun H."/>
            <person name="Tritt A."/>
            <person name="Yoshinaga Y."/>
            <person name="Zwiers L.-H."/>
            <person name="Turgeon B."/>
            <person name="Goodwin S."/>
            <person name="Spatafora J."/>
            <person name="Crous P."/>
            <person name="Grigoriev I."/>
        </authorList>
    </citation>
    <scope>NUCLEOTIDE SEQUENCE</scope>
    <source>
        <strain evidence="2">Tuck. ex Michener</strain>
    </source>
</reference>
<evidence type="ECO:0000313" key="3">
    <source>
        <dbReference type="Proteomes" id="UP000800092"/>
    </source>
</evidence>
<feature type="region of interest" description="Disordered" evidence="1">
    <location>
        <begin position="24"/>
        <end position="297"/>
    </location>
</feature>
<dbReference type="Pfam" id="PF12720">
    <property type="entry name" value="DUF3807"/>
    <property type="match status" value="1"/>
</dbReference>
<dbReference type="Proteomes" id="UP000800092">
    <property type="component" value="Unassembled WGS sequence"/>
</dbReference>